<dbReference type="OrthoDB" id="5653928at2"/>
<keyword evidence="1" id="KW-0812">Transmembrane</keyword>
<sequence>MKGVLAKSYRLKRYHMVLVIIVIGAIIWLMLRYFAMIEASFERLSFEHNLRLIERLIHIQNIIAQEKDICRNLRSPDFFIETVGGMGLNPAAEKGKRSVIKKWRYLPKKQVLTYYVQSRDYFHGRKQEIQIAFICWNNKVYYKVSRHQWCADMRLWGCREWESVPQ</sequence>
<keyword evidence="1" id="KW-1133">Transmembrane helix</keyword>
<evidence type="ECO:0000256" key="1">
    <source>
        <dbReference type="SAM" id="Phobius"/>
    </source>
</evidence>
<protein>
    <submittedName>
        <fullName evidence="2">Uncharacterized protein</fullName>
    </submittedName>
</protein>
<dbReference type="AlphaFoldDB" id="A0A0W0VIM8"/>
<gene>
    <name evidence="2" type="ORF">Llon_2071</name>
</gene>
<keyword evidence="3" id="KW-1185">Reference proteome</keyword>
<keyword evidence="1" id="KW-0472">Membrane</keyword>
<comment type="caution">
    <text evidence="2">The sequence shown here is derived from an EMBL/GenBank/DDBJ whole genome shotgun (WGS) entry which is preliminary data.</text>
</comment>
<dbReference type="RefSeq" id="WP_058530025.1">
    <property type="nucleotide sequence ID" value="NZ_CAAAHZ010000011.1"/>
</dbReference>
<name>A0A0W0VIM8_9GAMM</name>
<evidence type="ECO:0000313" key="3">
    <source>
        <dbReference type="Proteomes" id="UP000054997"/>
    </source>
</evidence>
<accession>A0A0W0VIM8</accession>
<dbReference type="Proteomes" id="UP000054997">
    <property type="component" value="Unassembled WGS sequence"/>
</dbReference>
<proteinExistence type="predicted"/>
<dbReference type="PATRIC" id="fig|45068.5.peg.2253"/>
<organism evidence="2 3">
    <name type="scientific">Legionella londiniensis</name>
    <dbReference type="NCBI Taxonomy" id="45068"/>
    <lineage>
        <taxon>Bacteria</taxon>
        <taxon>Pseudomonadati</taxon>
        <taxon>Pseudomonadota</taxon>
        <taxon>Gammaproteobacteria</taxon>
        <taxon>Legionellales</taxon>
        <taxon>Legionellaceae</taxon>
        <taxon>Legionella</taxon>
    </lineage>
</organism>
<dbReference type="EMBL" id="LNYK01000033">
    <property type="protein sequence ID" value="KTD19899.1"/>
    <property type="molecule type" value="Genomic_DNA"/>
</dbReference>
<dbReference type="STRING" id="45068.Llon_2071"/>
<reference evidence="2 3" key="1">
    <citation type="submission" date="2015-11" db="EMBL/GenBank/DDBJ databases">
        <title>Genomic analysis of 38 Legionella species identifies large and diverse effector repertoires.</title>
        <authorList>
            <person name="Burstein D."/>
            <person name="Amaro F."/>
            <person name="Zusman T."/>
            <person name="Lifshitz Z."/>
            <person name="Cohen O."/>
            <person name="Gilbert J.A."/>
            <person name="Pupko T."/>
            <person name="Shuman H.A."/>
            <person name="Segal G."/>
        </authorList>
    </citation>
    <scope>NUCLEOTIDE SEQUENCE [LARGE SCALE GENOMIC DNA]</scope>
    <source>
        <strain evidence="2 3">ATCC 49505</strain>
    </source>
</reference>
<feature type="transmembrane region" description="Helical" evidence="1">
    <location>
        <begin position="14"/>
        <end position="35"/>
    </location>
</feature>
<evidence type="ECO:0000313" key="2">
    <source>
        <dbReference type="EMBL" id="KTD19899.1"/>
    </source>
</evidence>